<name>A0ACB5TAQ7_AMBMO</name>
<gene>
    <name evidence="1" type="ORF">Amon02_000687700</name>
</gene>
<evidence type="ECO:0000313" key="1">
    <source>
        <dbReference type="EMBL" id="GME84488.1"/>
    </source>
</evidence>
<accession>A0ACB5TAQ7</accession>
<proteinExistence type="predicted"/>
<keyword evidence="2" id="KW-1185">Reference proteome</keyword>
<organism evidence="1 2">
    <name type="scientific">Ambrosiozyma monospora</name>
    <name type="common">Yeast</name>
    <name type="synonym">Endomycopsis monosporus</name>
    <dbReference type="NCBI Taxonomy" id="43982"/>
    <lineage>
        <taxon>Eukaryota</taxon>
        <taxon>Fungi</taxon>
        <taxon>Dikarya</taxon>
        <taxon>Ascomycota</taxon>
        <taxon>Saccharomycotina</taxon>
        <taxon>Pichiomycetes</taxon>
        <taxon>Pichiales</taxon>
        <taxon>Pichiaceae</taxon>
        <taxon>Ambrosiozyma</taxon>
    </lineage>
</organism>
<comment type="caution">
    <text evidence="1">The sequence shown here is derived from an EMBL/GenBank/DDBJ whole genome shotgun (WGS) entry which is preliminary data.</text>
</comment>
<sequence length="286" mass="30867">MVKDTEYYDLLGVPTDADDVKIKKAYRKMALKYHPDKNPGNKEAEQKFQEIAEAYQVLSVPQKRAIYDEVGKEELNNSGAGAAEVDPKEFFTMMFGGEGFSDYIGQLNMLNAMFDAAEKEATDEVNAETSEGATTTGAGASTGSESTPTGANAAGGSTTTGTGTTPDKAGASTGSSSADAGPSLLEHPDHPHKHGKPTVVQAEEEKKKRDEEYAMLEKQREEQQQKVAELAEKLLAKIQPLLFSAEQSGGVFTNDAIIKFQTNLEHEIESLKLESFGLNICHTIVP</sequence>
<protein>
    <submittedName>
        <fullName evidence="1">Unnamed protein product</fullName>
    </submittedName>
</protein>
<evidence type="ECO:0000313" key="2">
    <source>
        <dbReference type="Proteomes" id="UP001165064"/>
    </source>
</evidence>
<reference evidence="1" key="1">
    <citation type="submission" date="2023-04" db="EMBL/GenBank/DDBJ databases">
        <title>Ambrosiozyma monospora NBRC 10751.</title>
        <authorList>
            <person name="Ichikawa N."/>
            <person name="Sato H."/>
            <person name="Tonouchi N."/>
        </authorList>
    </citation>
    <scope>NUCLEOTIDE SEQUENCE</scope>
    <source>
        <strain evidence="1">NBRC 10751</strain>
    </source>
</reference>
<dbReference type="Proteomes" id="UP001165064">
    <property type="component" value="Unassembled WGS sequence"/>
</dbReference>
<dbReference type="EMBL" id="BSXS01005531">
    <property type="protein sequence ID" value="GME84488.1"/>
    <property type="molecule type" value="Genomic_DNA"/>
</dbReference>